<keyword evidence="3" id="KW-1185">Reference proteome</keyword>
<reference evidence="3" key="1">
    <citation type="journal article" date="2019" name="Int. J. Syst. Evol. Microbiol.">
        <title>The Global Catalogue of Microorganisms (GCM) 10K type strain sequencing project: providing services to taxonomists for standard genome sequencing and annotation.</title>
        <authorList>
            <consortium name="The Broad Institute Genomics Platform"/>
            <consortium name="The Broad Institute Genome Sequencing Center for Infectious Disease"/>
            <person name="Wu L."/>
            <person name="Ma J."/>
        </authorList>
    </citation>
    <scope>NUCLEOTIDE SEQUENCE [LARGE SCALE GENOMIC DNA]</scope>
    <source>
        <strain evidence="3">NBRC 103632</strain>
    </source>
</reference>
<dbReference type="EMBL" id="BSPL01000017">
    <property type="protein sequence ID" value="GLS71297.1"/>
    <property type="molecule type" value="Genomic_DNA"/>
</dbReference>
<organism evidence="2 3">
    <name type="scientific">Methylobacterium tardum</name>
    <dbReference type="NCBI Taxonomy" id="374432"/>
    <lineage>
        <taxon>Bacteria</taxon>
        <taxon>Pseudomonadati</taxon>
        <taxon>Pseudomonadota</taxon>
        <taxon>Alphaproteobacteria</taxon>
        <taxon>Hyphomicrobiales</taxon>
        <taxon>Methylobacteriaceae</taxon>
        <taxon>Methylobacterium</taxon>
    </lineage>
</organism>
<dbReference type="InterPro" id="IPR054189">
    <property type="entry name" value="DUF6894"/>
</dbReference>
<dbReference type="RefSeq" id="WP_238194288.1">
    <property type="nucleotide sequence ID" value="NZ_BPQZ01000001.1"/>
</dbReference>
<feature type="domain" description="DUF6894" evidence="1">
    <location>
        <begin position="3"/>
        <end position="70"/>
    </location>
</feature>
<sequence>MPRYFIDYEEGDKRLVDEDGTEYPDLTAARDAAIAALPDIGRDAPPSDGKRRFVARVRDGGDTVLCTVTLQLDADCGPGSSGEGGLND</sequence>
<name>A0AA37TJV4_9HYPH</name>
<evidence type="ECO:0000313" key="3">
    <source>
        <dbReference type="Proteomes" id="UP001157440"/>
    </source>
</evidence>
<dbReference type="Pfam" id="PF21834">
    <property type="entry name" value="DUF6894"/>
    <property type="match status" value="1"/>
</dbReference>
<evidence type="ECO:0000259" key="1">
    <source>
        <dbReference type="Pfam" id="PF21834"/>
    </source>
</evidence>
<dbReference type="Proteomes" id="UP001157440">
    <property type="component" value="Unassembled WGS sequence"/>
</dbReference>
<dbReference type="AlphaFoldDB" id="A0AA37TJV4"/>
<comment type="caution">
    <text evidence="2">The sequence shown here is derived from an EMBL/GenBank/DDBJ whole genome shotgun (WGS) entry which is preliminary data.</text>
</comment>
<gene>
    <name evidence="2" type="ORF">GCM10007890_33100</name>
</gene>
<protein>
    <recommendedName>
        <fullName evidence="1">DUF6894 domain-containing protein</fullName>
    </recommendedName>
</protein>
<evidence type="ECO:0000313" key="2">
    <source>
        <dbReference type="EMBL" id="GLS71297.1"/>
    </source>
</evidence>
<accession>A0AA37TJV4</accession>
<proteinExistence type="predicted"/>